<dbReference type="RefSeq" id="WP_129835377.1">
    <property type="nucleotide sequence ID" value="NZ_CP035704.1"/>
</dbReference>
<proteinExistence type="predicted"/>
<accession>A0A411HN52</accession>
<reference evidence="2 3" key="1">
    <citation type="submission" date="2019-01" db="EMBL/GenBank/DDBJ databases">
        <title>Pseudolysobacter antarctica gen. nov., sp. nov., isolated from Fildes Peninsula, Antarctica.</title>
        <authorList>
            <person name="Wei Z."/>
            <person name="Peng F."/>
        </authorList>
    </citation>
    <scope>NUCLEOTIDE SEQUENCE [LARGE SCALE GENOMIC DNA]</scope>
    <source>
        <strain evidence="2 3">AQ6-296</strain>
    </source>
</reference>
<name>A0A411HN52_9GAMM</name>
<dbReference type="AlphaFoldDB" id="A0A411HN52"/>
<sequence>MTMLNTLSAADFESLVGQNLSFEFAAGAYELELVEVRPIRNPSPREAPPFALILRGPRNSPLQQGVYRVQHPERGPLDLFMVALGPDAHGLVYEIIFN</sequence>
<evidence type="ECO:0000313" key="2">
    <source>
        <dbReference type="EMBL" id="QBB71907.1"/>
    </source>
</evidence>
<dbReference type="KEGG" id="xbc:ELE36_16930"/>
<evidence type="ECO:0000313" key="3">
    <source>
        <dbReference type="Proteomes" id="UP000291562"/>
    </source>
</evidence>
<organism evidence="2 3">
    <name type="scientific">Pseudolysobacter antarcticus</name>
    <dbReference type="NCBI Taxonomy" id="2511995"/>
    <lineage>
        <taxon>Bacteria</taxon>
        <taxon>Pseudomonadati</taxon>
        <taxon>Pseudomonadota</taxon>
        <taxon>Gammaproteobacteria</taxon>
        <taxon>Lysobacterales</taxon>
        <taxon>Rhodanobacteraceae</taxon>
        <taxon>Pseudolysobacter</taxon>
    </lineage>
</organism>
<evidence type="ECO:0000259" key="1">
    <source>
        <dbReference type="Pfam" id="PF21880"/>
    </source>
</evidence>
<dbReference type="EMBL" id="CP035704">
    <property type="protein sequence ID" value="QBB71907.1"/>
    <property type="molecule type" value="Genomic_DNA"/>
</dbReference>
<dbReference type="OrthoDB" id="8926597at2"/>
<dbReference type="InterPro" id="IPR054209">
    <property type="entry name" value="DUF6916"/>
</dbReference>
<gene>
    <name evidence="2" type="ORF">ELE36_16930</name>
</gene>
<dbReference type="Proteomes" id="UP000291562">
    <property type="component" value="Chromosome"/>
</dbReference>
<dbReference type="Pfam" id="PF21880">
    <property type="entry name" value="DUF6916"/>
    <property type="match status" value="1"/>
</dbReference>
<protein>
    <recommendedName>
        <fullName evidence="1">DUF6916 domain-containing protein</fullName>
    </recommendedName>
</protein>
<keyword evidence="3" id="KW-1185">Reference proteome</keyword>
<feature type="domain" description="DUF6916" evidence="1">
    <location>
        <begin position="7"/>
        <end position="97"/>
    </location>
</feature>